<name>A0ABY5GBA2_9GAMM</name>
<dbReference type="Proteomes" id="UP001057998">
    <property type="component" value="Chromosome 1"/>
</dbReference>
<evidence type="ECO:0000313" key="2">
    <source>
        <dbReference type="EMBL" id="UTV26432.1"/>
    </source>
</evidence>
<keyword evidence="1" id="KW-0732">Signal</keyword>
<protein>
    <recommendedName>
        <fullName evidence="4">Outer membrane protein beta-barrel domain-containing protein</fullName>
    </recommendedName>
</protein>
<dbReference type="RefSeq" id="WP_255387644.1">
    <property type="nucleotide sequence ID" value="NZ_CP101508.1"/>
</dbReference>
<proteinExistence type="predicted"/>
<sequence length="140" mass="15321">MKKIVLGLALALSVPMSAHAAQSAGVFFGSPMSGVQLKHNDLRFSVGVDDFGVAVDKTFNLGTLTHNPELNSFYTFAGAQYVDDHDHKHDHDNELGVRAGAGFEVPVEKFEFYGEIGPTLYVVEDVDMELEGALGLRYRF</sequence>
<dbReference type="EMBL" id="CP101508">
    <property type="protein sequence ID" value="UTV26432.1"/>
    <property type="molecule type" value="Genomic_DNA"/>
</dbReference>
<evidence type="ECO:0008006" key="4">
    <source>
        <dbReference type="Google" id="ProtNLM"/>
    </source>
</evidence>
<evidence type="ECO:0000313" key="3">
    <source>
        <dbReference type="Proteomes" id="UP001057998"/>
    </source>
</evidence>
<gene>
    <name evidence="2" type="ORF">NNL38_08555</name>
</gene>
<keyword evidence="3" id="KW-1185">Reference proteome</keyword>
<organism evidence="2 3">
    <name type="scientific">Photobacterium atrarenae</name>
    <dbReference type="NCBI Taxonomy" id="865757"/>
    <lineage>
        <taxon>Bacteria</taxon>
        <taxon>Pseudomonadati</taxon>
        <taxon>Pseudomonadota</taxon>
        <taxon>Gammaproteobacteria</taxon>
        <taxon>Vibrionales</taxon>
        <taxon>Vibrionaceae</taxon>
        <taxon>Photobacterium</taxon>
    </lineage>
</organism>
<feature type="chain" id="PRO_5047390426" description="Outer membrane protein beta-barrel domain-containing protein" evidence="1">
    <location>
        <begin position="21"/>
        <end position="140"/>
    </location>
</feature>
<reference evidence="2" key="1">
    <citation type="submission" date="2022-07" db="EMBL/GenBank/DDBJ databases">
        <title>Genome sequencing of Photobacterium atrarenae GJH2-4.</title>
        <authorList>
            <person name="Park S.-J."/>
        </authorList>
    </citation>
    <scope>NUCLEOTIDE SEQUENCE</scope>
    <source>
        <strain evidence="2">GJH2-4</strain>
    </source>
</reference>
<evidence type="ECO:0000256" key="1">
    <source>
        <dbReference type="SAM" id="SignalP"/>
    </source>
</evidence>
<feature type="signal peptide" evidence="1">
    <location>
        <begin position="1"/>
        <end position="20"/>
    </location>
</feature>
<accession>A0ABY5GBA2</accession>